<dbReference type="CDD" id="cd03443">
    <property type="entry name" value="PaaI_thioesterase"/>
    <property type="match status" value="1"/>
</dbReference>
<gene>
    <name evidence="3" type="ORF">FPE_LOCUS12264</name>
</gene>
<dbReference type="PANTHER" id="PTHR21660:SF12">
    <property type="entry name" value="OS07G0462700 PROTEIN"/>
    <property type="match status" value="1"/>
</dbReference>
<dbReference type="InterPro" id="IPR029069">
    <property type="entry name" value="HotDog_dom_sf"/>
</dbReference>
<reference evidence="3" key="1">
    <citation type="submission" date="2023-05" db="EMBL/GenBank/DDBJ databases">
        <authorList>
            <person name="Huff M."/>
        </authorList>
    </citation>
    <scope>NUCLEOTIDE SEQUENCE</scope>
</reference>
<dbReference type="SUPFAM" id="SSF54637">
    <property type="entry name" value="Thioesterase/thiol ester dehydrase-isomerase"/>
    <property type="match status" value="1"/>
</dbReference>
<dbReference type="InterPro" id="IPR006683">
    <property type="entry name" value="Thioestr_dom"/>
</dbReference>
<sequence>MATNEALPRTTVDLISTGTTVSKDFPSESLELLTLFYNNTGVFHTIKPEHNIKDSFSNLIGGVLKVITIERGRISCLLTIKPPTLNLYGGMHGGAVGAVAERLAIACARTVVRKDKNLFLGELSISYLSAAPRNTEVIVDGSVVRSGRNLTVVAFKHQRYRHLAQFIKPLKQPWKRNSANYRQENEVFLQLVKVNRQLL</sequence>
<proteinExistence type="inferred from homology"/>
<dbReference type="Gene3D" id="3.10.129.10">
    <property type="entry name" value="Hotdog Thioesterase"/>
    <property type="match status" value="1"/>
</dbReference>
<dbReference type="Proteomes" id="UP000834106">
    <property type="component" value="Chromosome 7"/>
</dbReference>
<protein>
    <recommendedName>
        <fullName evidence="2">Thioesterase domain-containing protein</fullName>
    </recommendedName>
</protein>
<evidence type="ECO:0000259" key="2">
    <source>
        <dbReference type="Pfam" id="PF03061"/>
    </source>
</evidence>
<name>A0AAD1Z8I1_9LAMI</name>
<evidence type="ECO:0000313" key="3">
    <source>
        <dbReference type="EMBL" id="CAI9764834.1"/>
    </source>
</evidence>
<dbReference type="Pfam" id="PF03061">
    <property type="entry name" value="4HBT"/>
    <property type="match status" value="1"/>
</dbReference>
<evidence type="ECO:0000256" key="1">
    <source>
        <dbReference type="ARBA" id="ARBA00008324"/>
    </source>
</evidence>
<dbReference type="EMBL" id="OU503042">
    <property type="protein sequence ID" value="CAI9764834.1"/>
    <property type="molecule type" value="Genomic_DNA"/>
</dbReference>
<dbReference type="AlphaFoldDB" id="A0AAD1Z8I1"/>
<dbReference type="InterPro" id="IPR039298">
    <property type="entry name" value="ACOT13"/>
</dbReference>
<accession>A0AAD1Z8I1</accession>
<evidence type="ECO:0000313" key="4">
    <source>
        <dbReference type="Proteomes" id="UP000834106"/>
    </source>
</evidence>
<dbReference type="PANTHER" id="PTHR21660">
    <property type="entry name" value="THIOESTERASE SUPERFAMILY MEMBER-RELATED"/>
    <property type="match status" value="1"/>
</dbReference>
<keyword evidence="4" id="KW-1185">Reference proteome</keyword>
<dbReference type="GO" id="GO:0047617">
    <property type="term" value="F:fatty acyl-CoA hydrolase activity"/>
    <property type="evidence" value="ECO:0007669"/>
    <property type="project" value="InterPro"/>
</dbReference>
<organism evidence="3 4">
    <name type="scientific">Fraxinus pennsylvanica</name>
    <dbReference type="NCBI Taxonomy" id="56036"/>
    <lineage>
        <taxon>Eukaryota</taxon>
        <taxon>Viridiplantae</taxon>
        <taxon>Streptophyta</taxon>
        <taxon>Embryophyta</taxon>
        <taxon>Tracheophyta</taxon>
        <taxon>Spermatophyta</taxon>
        <taxon>Magnoliopsida</taxon>
        <taxon>eudicotyledons</taxon>
        <taxon>Gunneridae</taxon>
        <taxon>Pentapetalae</taxon>
        <taxon>asterids</taxon>
        <taxon>lamiids</taxon>
        <taxon>Lamiales</taxon>
        <taxon>Oleaceae</taxon>
        <taxon>Oleeae</taxon>
        <taxon>Fraxinus</taxon>
    </lineage>
</organism>
<comment type="similarity">
    <text evidence="1">Belongs to the thioesterase PaaI family.</text>
</comment>
<feature type="domain" description="Thioesterase" evidence="2">
    <location>
        <begin position="88"/>
        <end position="153"/>
    </location>
</feature>